<dbReference type="GO" id="GO:0008168">
    <property type="term" value="F:methyltransferase activity"/>
    <property type="evidence" value="ECO:0007669"/>
    <property type="project" value="TreeGrafter"/>
</dbReference>
<dbReference type="CDD" id="cd02440">
    <property type="entry name" value="AdoMet_MTases"/>
    <property type="match status" value="1"/>
</dbReference>
<evidence type="ECO:0008006" key="4">
    <source>
        <dbReference type="Google" id="ProtNLM"/>
    </source>
</evidence>
<dbReference type="Proteomes" id="UP001152533">
    <property type="component" value="Unassembled WGS sequence"/>
</dbReference>
<organism evidence="2 3">
    <name type="scientific">Colletotrichum noveboracense</name>
    <dbReference type="NCBI Taxonomy" id="2664923"/>
    <lineage>
        <taxon>Eukaryota</taxon>
        <taxon>Fungi</taxon>
        <taxon>Dikarya</taxon>
        <taxon>Ascomycota</taxon>
        <taxon>Pezizomycotina</taxon>
        <taxon>Sordariomycetes</taxon>
        <taxon>Hypocreomycetidae</taxon>
        <taxon>Glomerellales</taxon>
        <taxon>Glomerellaceae</taxon>
        <taxon>Colletotrichum</taxon>
        <taxon>Colletotrichum gloeosporioides species complex</taxon>
    </lineage>
</organism>
<dbReference type="PANTHER" id="PTHR43591:SF24">
    <property type="entry name" value="2-METHOXY-6-POLYPRENYL-1,4-BENZOQUINOL METHYLASE, MITOCHONDRIAL"/>
    <property type="match status" value="1"/>
</dbReference>
<name>A0A9W4W8I4_9PEZI</name>
<dbReference type="Pfam" id="PF13489">
    <property type="entry name" value="Methyltransf_23"/>
    <property type="match status" value="1"/>
</dbReference>
<gene>
    <name evidence="2" type="ORF">CGXH109_LOCUS21591</name>
</gene>
<dbReference type="InterPro" id="IPR029063">
    <property type="entry name" value="SAM-dependent_MTases_sf"/>
</dbReference>
<dbReference type="Gene3D" id="3.40.50.150">
    <property type="entry name" value="Vaccinia Virus protein VP39"/>
    <property type="match status" value="1"/>
</dbReference>
<accession>A0A9W4W8I4</accession>
<evidence type="ECO:0000313" key="2">
    <source>
        <dbReference type="EMBL" id="CAI0643079.1"/>
    </source>
</evidence>
<proteinExistence type="inferred from homology"/>
<sequence length="321" mass="36761">MNKRSWCLTMWHRPGSSSYTASLTSSVVDYPIENGRRYHAFRSGSYFMPNDENEMERLDFAHNLTTMVLGDKLYVAPIVEENVYKVLDIGTGTGIWAIEAGDVLPNAEIYGVDLSAIQSEWTPPNVKFEVDDVESPWLGDRKYDFIVCRWMMGSIKDWPKLVKSIYENLNPGGWAEFLEPSGDYFSDDGTWTKDHATYKWNKSLLDGIASTGRESRPGAKLEGWVRDAGFENMTYKKCKVPLGTWPKDPYYKNLGWLNLKCVTDGLEGFTMRVFCGVLNFTKEETIVQLAEVRKELKDMHTFHAYYETHIVCGQKPIETTE</sequence>
<dbReference type="SUPFAM" id="SSF53335">
    <property type="entry name" value="S-adenosyl-L-methionine-dependent methyltransferases"/>
    <property type="match status" value="1"/>
</dbReference>
<protein>
    <recommendedName>
        <fullName evidence="4">Methyltransferase domain-containing protein</fullName>
    </recommendedName>
</protein>
<dbReference type="EMBL" id="CAMGZC010000088">
    <property type="protein sequence ID" value="CAI0643079.1"/>
    <property type="molecule type" value="Genomic_DNA"/>
</dbReference>
<comment type="caution">
    <text evidence="2">The sequence shown here is derived from an EMBL/GenBank/DDBJ whole genome shotgun (WGS) entry which is preliminary data.</text>
</comment>
<evidence type="ECO:0000313" key="3">
    <source>
        <dbReference type="Proteomes" id="UP001152533"/>
    </source>
</evidence>
<reference evidence="2" key="1">
    <citation type="submission" date="2022-08" db="EMBL/GenBank/DDBJ databases">
        <authorList>
            <person name="Giroux E."/>
            <person name="Giroux E."/>
        </authorList>
    </citation>
    <scope>NUCLEOTIDE SEQUENCE</scope>
    <source>
        <strain evidence="2">H1091258</strain>
    </source>
</reference>
<dbReference type="PANTHER" id="PTHR43591">
    <property type="entry name" value="METHYLTRANSFERASE"/>
    <property type="match status" value="1"/>
</dbReference>
<comment type="similarity">
    <text evidence="1">Belongs to the methyltransferase superfamily. LaeA methyltransferase family.</text>
</comment>
<dbReference type="AlphaFoldDB" id="A0A9W4W8I4"/>
<keyword evidence="3" id="KW-1185">Reference proteome</keyword>
<evidence type="ECO:0000256" key="1">
    <source>
        <dbReference type="ARBA" id="ARBA00038158"/>
    </source>
</evidence>